<keyword evidence="3" id="KW-1185">Reference proteome</keyword>
<dbReference type="EMBL" id="QAON01000005">
    <property type="protein sequence ID" value="PTQ89784.1"/>
    <property type="molecule type" value="Genomic_DNA"/>
</dbReference>
<proteinExistence type="inferred from homology"/>
<dbReference type="InterPro" id="IPR014748">
    <property type="entry name" value="Enoyl-CoA_hydra_C"/>
</dbReference>
<dbReference type="AlphaFoldDB" id="A0A2T5J0B5"/>
<comment type="caution">
    <text evidence="2">The sequence shown here is derived from an EMBL/GenBank/DDBJ whole genome shotgun (WGS) entry which is preliminary data.</text>
</comment>
<dbReference type="PANTHER" id="PTHR42964">
    <property type="entry name" value="ENOYL-COA HYDRATASE"/>
    <property type="match status" value="1"/>
</dbReference>
<name>A0A2T5J0B5_9GAMM</name>
<comment type="similarity">
    <text evidence="1">Belongs to the enoyl-CoA hydratase/isomerase family.</text>
</comment>
<dbReference type="Gene3D" id="3.90.226.10">
    <property type="entry name" value="2-enoyl-CoA Hydratase, Chain A, domain 1"/>
    <property type="match status" value="1"/>
</dbReference>
<dbReference type="GO" id="GO:0003824">
    <property type="term" value="F:catalytic activity"/>
    <property type="evidence" value="ECO:0007669"/>
    <property type="project" value="UniProtKB-ARBA"/>
</dbReference>
<dbReference type="OrthoDB" id="9775794at2"/>
<dbReference type="Proteomes" id="UP000244223">
    <property type="component" value="Unassembled WGS sequence"/>
</dbReference>
<sequence length="266" mass="28651">MSLPTSQTLLVTEDKGILHITLNRPESRNSMSLQMVQELQALFTWGAENHIRAVVLRGAGGHFCAGGDIRDMMTIRQQAVENPHAYQNFNRTFGHLLTQVNSAPFLVITVIEGAVLGGGFGLTCVSDVALAKADAQFGMPETRLGIIPAQIAPFIVQRLGLTQARRLALLGMRINGQQAQAIGLVHEVYADNDSLETALARTINDLRQCAPNATQVTKALLHQVGEQPLNQVLDDAAEAFACAIQSAEGLEGGMAFVQKRAASWAQ</sequence>
<dbReference type="SUPFAM" id="SSF52096">
    <property type="entry name" value="ClpP/crotonase"/>
    <property type="match status" value="1"/>
</dbReference>
<reference evidence="2 3" key="1">
    <citation type="submission" date="2018-04" db="EMBL/GenBank/DDBJ databases">
        <title>Genomic Encyclopedia of Archaeal and Bacterial Type Strains, Phase II (KMG-II): from individual species to whole genera.</title>
        <authorList>
            <person name="Goeker M."/>
        </authorList>
    </citation>
    <scope>NUCLEOTIDE SEQUENCE [LARGE SCALE GENOMIC DNA]</scope>
    <source>
        <strain evidence="2 3">DSM 5822</strain>
    </source>
</reference>
<dbReference type="Gene3D" id="1.10.12.10">
    <property type="entry name" value="Lyase 2-enoyl-coa Hydratase, Chain A, domain 2"/>
    <property type="match status" value="1"/>
</dbReference>
<dbReference type="InterPro" id="IPR051683">
    <property type="entry name" value="Enoyl-CoA_Hydratase/Isomerase"/>
</dbReference>
<dbReference type="CDD" id="cd06558">
    <property type="entry name" value="crotonase-like"/>
    <property type="match status" value="1"/>
</dbReference>
<dbReference type="InterPro" id="IPR001753">
    <property type="entry name" value="Enoyl-CoA_hydra/iso"/>
</dbReference>
<organism evidence="2 3">
    <name type="scientific">Agitococcus lubricus</name>
    <dbReference type="NCBI Taxonomy" id="1077255"/>
    <lineage>
        <taxon>Bacteria</taxon>
        <taxon>Pseudomonadati</taxon>
        <taxon>Pseudomonadota</taxon>
        <taxon>Gammaproteobacteria</taxon>
        <taxon>Moraxellales</taxon>
        <taxon>Moraxellaceae</taxon>
        <taxon>Agitococcus</taxon>
    </lineage>
</organism>
<dbReference type="PANTHER" id="PTHR42964:SF1">
    <property type="entry name" value="POLYKETIDE BIOSYNTHESIS ENOYL-COA HYDRATASE PKSH-RELATED"/>
    <property type="match status" value="1"/>
</dbReference>
<accession>A0A2T5J0B5</accession>
<evidence type="ECO:0000313" key="2">
    <source>
        <dbReference type="EMBL" id="PTQ89784.1"/>
    </source>
</evidence>
<evidence type="ECO:0000256" key="1">
    <source>
        <dbReference type="ARBA" id="ARBA00005254"/>
    </source>
</evidence>
<dbReference type="Pfam" id="PF00378">
    <property type="entry name" value="ECH_1"/>
    <property type="match status" value="1"/>
</dbReference>
<protein>
    <submittedName>
        <fullName evidence="2">Isohexenylglutaconyl-CoA hydratase</fullName>
    </submittedName>
</protein>
<evidence type="ECO:0000313" key="3">
    <source>
        <dbReference type="Proteomes" id="UP000244223"/>
    </source>
</evidence>
<dbReference type="GO" id="GO:0008300">
    <property type="term" value="P:isoprenoid catabolic process"/>
    <property type="evidence" value="ECO:0007669"/>
    <property type="project" value="TreeGrafter"/>
</dbReference>
<gene>
    <name evidence="2" type="ORF">C8N29_105108</name>
</gene>
<dbReference type="InterPro" id="IPR029045">
    <property type="entry name" value="ClpP/crotonase-like_dom_sf"/>
</dbReference>